<gene>
    <name evidence="2" type="ORF">AVDCRST_MAG77-1439</name>
</gene>
<name>A0A6J4I258_9CHLR</name>
<protein>
    <submittedName>
        <fullName evidence="2">Uncharacterized protein</fullName>
    </submittedName>
</protein>
<feature type="region of interest" description="Disordered" evidence="1">
    <location>
        <begin position="34"/>
        <end position="73"/>
    </location>
</feature>
<proteinExistence type="predicted"/>
<reference evidence="2" key="1">
    <citation type="submission" date="2020-02" db="EMBL/GenBank/DDBJ databases">
        <authorList>
            <person name="Meier V. D."/>
        </authorList>
    </citation>
    <scope>NUCLEOTIDE SEQUENCE</scope>
    <source>
        <strain evidence="2">AVDCRST_MAG77</strain>
    </source>
</reference>
<feature type="non-terminal residue" evidence="2">
    <location>
        <position position="73"/>
    </location>
</feature>
<evidence type="ECO:0000256" key="1">
    <source>
        <dbReference type="SAM" id="MobiDB-lite"/>
    </source>
</evidence>
<dbReference type="EMBL" id="CADCTC010000092">
    <property type="protein sequence ID" value="CAA9239334.1"/>
    <property type="molecule type" value="Genomic_DNA"/>
</dbReference>
<dbReference type="AlphaFoldDB" id="A0A6J4I258"/>
<organism evidence="2">
    <name type="scientific">uncultured Chloroflexota bacterium</name>
    <dbReference type="NCBI Taxonomy" id="166587"/>
    <lineage>
        <taxon>Bacteria</taxon>
        <taxon>Bacillati</taxon>
        <taxon>Chloroflexota</taxon>
        <taxon>environmental samples</taxon>
    </lineage>
</organism>
<sequence length="73" mass="7677">VAACHPVAPPPVSHPFRRPTAVLERGGFDRRHLGHARGHAAAQGRARTCGAATDGHHAVAGRRRHPPGGPRSM</sequence>
<feature type="non-terminal residue" evidence="2">
    <location>
        <position position="1"/>
    </location>
</feature>
<evidence type="ECO:0000313" key="2">
    <source>
        <dbReference type="EMBL" id="CAA9239334.1"/>
    </source>
</evidence>
<accession>A0A6J4I258</accession>